<dbReference type="PIRSF" id="PIRSF015000">
    <property type="entry name" value="UCP01500"/>
    <property type="match status" value="1"/>
</dbReference>
<feature type="transmembrane region" description="Helical" evidence="1">
    <location>
        <begin position="98"/>
        <end position="115"/>
    </location>
</feature>
<reference evidence="2 3" key="1">
    <citation type="submission" date="2018-03" db="EMBL/GenBank/DDBJ databases">
        <title>Draft genome of Deinococcus sp. OD32.</title>
        <authorList>
            <person name="Wang X.-P."/>
            <person name="Du Z.-J."/>
        </authorList>
    </citation>
    <scope>NUCLEOTIDE SEQUENCE [LARGE SCALE GENOMIC DNA]</scope>
    <source>
        <strain evidence="2 3">OD32</strain>
    </source>
</reference>
<keyword evidence="1" id="KW-0812">Transmembrane</keyword>
<dbReference type="AlphaFoldDB" id="A0A2T3WA04"/>
<keyword evidence="3" id="KW-1185">Reference proteome</keyword>
<dbReference type="Pfam" id="PF10028">
    <property type="entry name" value="DUF2270"/>
    <property type="match status" value="1"/>
</dbReference>
<feature type="transmembrane region" description="Helical" evidence="1">
    <location>
        <begin position="180"/>
        <end position="198"/>
    </location>
</feature>
<dbReference type="EMBL" id="PYSV01000004">
    <property type="protein sequence ID" value="PTA68741.1"/>
    <property type="molecule type" value="Genomic_DNA"/>
</dbReference>
<evidence type="ECO:0008006" key="4">
    <source>
        <dbReference type="Google" id="ProtNLM"/>
    </source>
</evidence>
<evidence type="ECO:0000256" key="1">
    <source>
        <dbReference type="SAM" id="Phobius"/>
    </source>
</evidence>
<keyword evidence="1" id="KW-1133">Transmembrane helix</keyword>
<feature type="transmembrane region" description="Helical" evidence="1">
    <location>
        <begin position="218"/>
        <end position="239"/>
    </location>
</feature>
<comment type="caution">
    <text evidence="2">The sequence shown here is derived from an EMBL/GenBank/DDBJ whole genome shotgun (WGS) entry which is preliminary data.</text>
</comment>
<evidence type="ECO:0000313" key="2">
    <source>
        <dbReference type="EMBL" id="PTA68741.1"/>
    </source>
</evidence>
<feature type="transmembrane region" description="Helical" evidence="1">
    <location>
        <begin position="75"/>
        <end position="92"/>
    </location>
</feature>
<dbReference type="Proteomes" id="UP000240317">
    <property type="component" value="Unassembled WGS sequence"/>
</dbReference>
<sequence>MKADGAQVKGRSRPRALPCRHAQGARLVPGTGGGPGAVASGLSDVSYTTNAANALIHLYRAEVGKMTAYRQRLDMTTNWSVVTTAGLASFALGDVNNSHATFLFAMFMNYFFLRLEARRFRTFEIAHHRVRIMERFFYPAMLGDRVDPGWHQLLLAELSKPRSPMTRADALGWRLSRNYLWIYAAVLLAWLAKLDLAQPKGWVMTFPEAFSLADIGNFPGWAVFLGVGLFYLHLVFLAARAARTYPLEEG</sequence>
<dbReference type="OrthoDB" id="9815569at2"/>
<proteinExistence type="predicted"/>
<name>A0A2T3WA04_9DEIO</name>
<protein>
    <recommendedName>
        <fullName evidence="4">DUF2270 domain-containing protein</fullName>
    </recommendedName>
</protein>
<evidence type="ECO:0000313" key="3">
    <source>
        <dbReference type="Proteomes" id="UP000240317"/>
    </source>
</evidence>
<organism evidence="2 3">
    <name type="scientific">Deinococcus arcticus</name>
    <dbReference type="NCBI Taxonomy" id="2136176"/>
    <lineage>
        <taxon>Bacteria</taxon>
        <taxon>Thermotogati</taxon>
        <taxon>Deinococcota</taxon>
        <taxon>Deinococci</taxon>
        <taxon>Deinococcales</taxon>
        <taxon>Deinococcaceae</taxon>
        <taxon>Deinococcus</taxon>
    </lineage>
</organism>
<dbReference type="InterPro" id="IPR014470">
    <property type="entry name" value="UCP01500"/>
</dbReference>
<accession>A0A2T3WA04</accession>
<gene>
    <name evidence="2" type="ORF">C8263_05715</name>
</gene>
<keyword evidence="1" id="KW-0472">Membrane</keyword>